<feature type="domain" description="Cytochrome c" evidence="8">
    <location>
        <begin position="21"/>
        <end position="99"/>
    </location>
</feature>
<dbReference type="PROSITE" id="PS51007">
    <property type="entry name" value="CYTC"/>
    <property type="match status" value="1"/>
</dbReference>
<dbReference type="InterPro" id="IPR050597">
    <property type="entry name" value="Cytochrome_c_Oxidase_Subunit"/>
</dbReference>
<keyword evidence="10" id="KW-1185">Reference proteome</keyword>
<dbReference type="PANTHER" id="PTHR33751:SF9">
    <property type="entry name" value="CYTOCHROME C4"/>
    <property type="match status" value="1"/>
</dbReference>
<evidence type="ECO:0000256" key="3">
    <source>
        <dbReference type="ARBA" id="ARBA00022723"/>
    </source>
</evidence>
<keyword evidence="2 6" id="KW-0349">Heme</keyword>
<evidence type="ECO:0000256" key="4">
    <source>
        <dbReference type="ARBA" id="ARBA00022982"/>
    </source>
</evidence>
<evidence type="ECO:0000313" key="10">
    <source>
        <dbReference type="Proteomes" id="UP001589813"/>
    </source>
</evidence>
<feature type="chain" id="PRO_5047341380" evidence="7">
    <location>
        <begin position="19"/>
        <end position="112"/>
    </location>
</feature>
<dbReference type="RefSeq" id="WP_377239389.1">
    <property type="nucleotide sequence ID" value="NZ_JBHLXP010000001.1"/>
</dbReference>
<keyword evidence="4" id="KW-0249">Electron transport</keyword>
<evidence type="ECO:0000256" key="1">
    <source>
        <dbReference type="ARBA" id="ARBA00022448"/>
    </source>
</evidence>
<gene>
    <name evidence="9" type="ORF">ACFFJP_00710</name>
</gene>
<feature type="signal peptide" evidence="7">
    <location>
        <begin position="1"/>
        <end position="18"/>
    </location>
</feature>
<dbReference type="SUPFAM" id="SSF46626">
    <property type="entry name" value="Cytochrome c"/>
    <property type="match status" value="1"/>
</dbReference>
<sequence>MRTLMLLILLAFSVSVSAGSADISRGQSKAAMCTACHGANGISVLPDYPNLAGQKAGYLEQALKAYRDGQRQHQIMAPMAQGLTDQEITDVAAFYASQQQAPTAAAATVASQ</sequence>
<dbReference type="PANTHER" id="PTHR33751">
    <property type="entry name" value="CBB3-TYPE CYTOCHROME C OXIDASE SUBUNIT FIXP"/>
    <property type="match status" value="1"/>
</dbReference>
<evidence type="ECO:0000256" key="6">
    <source>
        <dbReference type="PROSITE-ProRule" id="PRU00433"/>
    </source>
</evidence>
<dbReference type="InterPro" id="IPR009056">
    <property type="entry name" value="Cyt_c-like_dom"/>
</dbReference>
<evidence type="ECO:0000256" key="2">
    <source>
        <dbReference type="ARBA" id="ARBA00022617"/>
    </source>
</evidence>
<dbReference type="Gene3D" id="1.10.760.10">
    <property type="entry name" value="Cytochrome c-like domain"/>
    <property type="match status" value="1"/>
</dbReference>
<dbReference type="InterPro" id="IPR036909">
    <property type="entry name" value="Cyt_c-like_dom_sf"/>
</dbReference>
<reference evidence="9 10" key="1">
    <citation type="submission" date="2024-09" db="EMBL/GenBank/DDBJ databases">
        <authorList>
            <person name="Sun Q."/>
            <person name="Mori K."/>
        </authorList>
    </citation>
    <scope>NUCLEOTIDE SEQUENCE [LARGE SCALE GENOMIC DNA]</scope>
    <source>
        <strain evidence="9 10">KCTC 23315</strain>
    </source>
</reference>
<comment type="caution">
    <text evidence="9">The sequence shown here is derived from an EMBL/GenBank/DDBJ whole genome shotgun (WGS) entry which is preliminary data.</text>
</comment>
<dbReference type="Pfam" id="PF00034">
    <property type="entry name" value="Cytochrom_C"/>
    <property type="match status" value="1"/>
</dbReference>
<protein>
    <submittedName>
        <fullName evidence="9">C-type cytochrome</fullName>
    </submittedName>
</protein>
<organism evidence="9 10">
    <name type="scientific">Rheinheimera tilapiae</name>
    <dbReference type="NCBI Taxonomy" id="875043"/>
    <lineage>
        <taxon>Bacteria</taxon>
        <taxon>Pseudomonadati</taxon>
        <taxon>Pseudomonadota</taxon>
        <taxon>Gammaproteobacteria</taxon>
        <taxon>Chromatiales</taxon>
        <taxon>Chromatiaceae</taxon>
        <taxon>Rheinheimera</taxon>
    </lineage>
</organism>
<keyword evidence="5 6" id="KW-0408">Iron</keyword>
<evidence type="ECO:0000256" key="5">
    <source>
        <dbReference type="ARBA" id="ARBA00023004"/>
    </source>
</evidence>
<keyword evidence="7" id="KW-0732">Signal</keyword>
<dbReference type="Proteomes" id="UP001589813">
    <property type="component" value="Unassembled WGS sequence"/>
</dbReference>
<accession>A0ABV6B7E8</accession>
<name>A0ABV6B7E8_9GAMM</name>
<proteinExistence type="predicted"/>
<keyword evidence="1" id="KW-0813">Transport</keyword>
<evidence type="ECO:0000259" key="8">
    <source>
        <dbReference type="PROSITE" id="PS51007"/>
    </source>
</evidence>
<keyword evidence="3 6" id="KW-0479">Metal-binding</keyword>
<evidence type="ECO:0000313" key="9">
    <source>
        <dbReference type="EMBL" id="MFC0046804.1"/>
    </source>
</evidence>
<dbReference type="EMBL" id="JBHLXP010000001">
    <property type="protein sequence ID" value="MFC0046804.1"/>
    <property type="molecule type" value="Genomic_DNA"/>
</dbReference>
<evidence type="ECO:0000256" key="7">
    <source>
        <dbReference type="SAM" id="SignalP"/>
    </source>
</evidence>